<dbReference type="PANTHER" id="PTHR30287">
    <property type="entry name" value="MEMBRANE COMPONENT OF PREDICTED ABC SUPERFAMILY METABOLITE UPTAKE TRANSPORTER"/>
    <property type="match status" value="1"/>
</dbReference>
<feature type="transmembrane region" description="Helical" evidence="6">
    <location>
        <begin position="301"/>
        <end position="326"/>
    </location>
</feature>
<evidence type="ECO:0000313" key="10">
    <source>
        <dbReference type="Proteomes" id="UP000587586"/>
    </source>
</evidence>
<dbReference type="EMBL" id="BLXZ01000006">
    <property type="protein sequence ID" value="GFO69568.1"/>
    <property type="molecule type" value="Genomic_DNA"/>
</dbReference>
<keyword evidence="2" id="KW-1003">Cell membrane</keyword>
<evidence type="ECO:0000256" key="5">
    <source>
        <dbReference type="ARBA" id="ARBA00023136"/>
    </source>
</evidence>
<evidence type="ECO:0000313" key="9">
    <source>
        <dbReference type="EMBL" id="GFO69568.1"/>
    </source>
</evidence>
<feature type="transmembrane region" description="Helical" evidence="6">
    <location>
        <begin position="360"/>
        <end position="379"/>
    </location>
</feature>
<feature type="domain" description="MacB-like periplasmic core" evidence="8">
    <location>
        <begin position="19"/>
        <end position="228"/>
    </location>
</feature>
<feature type="domain" description="MacB-like periplasmic core" evidence="8">
    <location>
        <begin position="481"/>
        <end position="686"/>
    </location>
</feature>
<dbReference type="Proteomes" id="UP000587586">
    <property type="component" value="Unassembled WGS sequence"/>
</dbReference>
<dbReference type="Pfam" id="PF02687">
    <property type="entry name" value="FtsX"/>
    <property type="match status" value="2"/>
</dbReference>
<feature type="domain" description="ABC3 transporter permease C-terminal" evidence="7">
    <location>
        <begin position="260"/>
        <end position="383"/>
    </location>
</feature>
<proteinExistence type="predicted"/>
<evidence type="ECO:0000256" key="2">
    <source>
        <dbReference type="ARBA" id="ARBA00022475"/>
    </source>
</evidence>
<keyword evidence="10" id="KW-1185">Reference proteome</keyword>
<feature type="domain" description="ABC3 transporter permease C-terminal" evidence="7">
    <location>
        <begin position="721"/>
        <end position="838"/>
    </location>
</feature>
<dbReference type="InterPro" id="IPR003838">
    <property type="entry name" value="ABC3_permease_C"/>
</dbReference>
<dbReference type="InterPro" id="IPR025857">
    <property type="entry name" value="MacB_PCD"/>
</dbReference>
<name>A0A6V8NAE3_9BACT</name>
<feature type="transmembrane region" description="Helical" evidence="6">
    <location>
        <begin position="718"/>
        <end position="740"/>
    </location>
</feature>
<evidence type="ECO:0000259" key="8">
    <source>
        <dbReference type="Pfam" id="PF12704"/>
    </source>
</evidence>
<sequence>MILIRAGLRNLVRHPWQAVLTVLGVALGVAVVTAVDLANETAQRAFKIAAETVAGRATHQIVGGPTGLPEELYRQIRVGHHFRGCAPVVSADVRVAGRSGTTLQLVGLDPFAEPPLRSFSSRFANGDVLATLLTRPGSVLLASGTAGQLGLKIGDRFRIQLSGTTPEVLLAGLLEAPDPTTRLGLESLLVTDVASAQELTGRLGRLSRIDLVIPEGAAGARLLKELRSLLPPEATLLPAGARAGSLEQMTRAFRLNLTALSLLALVVGMFLIYNTMVFSVIRRRRLIGLLRALGVTRREVLVQLLCEALLVGLAGTLAGLALGSLLGQELTRLVTRTINDLYFVVEVRSVPVMSQTLVKGALLGVLATLAAALPPALEATGAPPRAVLGRSFLEARSRRLMPYALISGTLVLLVGVLLLSVEAWGIAGSFAGLFALIVGYALLVPAGVVLLARALRPVLGGLFGMIGRMAARGVLVSLSRTGVAAAALVVAVSATIGVGIMVGSFRLTVTSWLESWLRADLYLTSAVEADARRRPPLPPALVERLSRIPGALTSVTRRVTLTTPQGPVELFAAQVPKSTFVSYRFKEGSPQAAWDSFSRGDALLISEPYAYRHRLHRGDRVTLPTRTGPLSFPVAGVFYDYGSDQGIVMMSRPGYLRFWEDPGVDGMGFYATPGTTRERLAQEIRTRVGNERVRLVSNAELRQSTVAIFDRTFAITGVLRILTMIVAFVGILSALMAMQVERARELAVLRALGLTPGQVWGVVTGETLLIGLAAGLLSLPLGILQALVLIFVVNLRSFGWTMDPYLDPKLLVQAVLLSLGAALLAGIYPSLKIARLSPALALKEEE</sequence>
<dbReference type="InterPro" id="IPR038766">
    <property type="entry name" value="Membrane_comp_ABC_pdt"/>
</dbReference>
<feature type="transmembrane region" description="Helical" evidence="6">
    <location>
        <begin position="484"/>
        <end position="509"/>
    </location>
</feature>
<organism evidence="9 10">
    <name type="scientific">Geomonas limicola</name>
    <dbReference type="NCBI Taxonomy" id="2740186"/>
    <lineage>
        <taxon>Bacteria</taxon>
        <taxon>Pseudomonadati</taxon>
        <taxon>Thermodesulfobacteriota</taxon>
        <taxon>Desulfuromonadia</taxon>
        <taxon>Geobacterales</taxon>
        <taxon>Geobacteraceae</taxon>
        <taxon>Geomonas</taxon>
    </lineage>
</organism>
<feature type="transmembrane region" description="Helical" evidence="6">
    <location>
        <begin position="426"/>
        <end position="451"/>
    </location>
</feature>
<feature type="transmembrane region" description="Helical" evidence="6">
    <location>
        <begin position="400"/>
        <end position="420"/>
    </location>
</feature>
<evidence type="ECO:0000256" key="1">
    <source>
        <dbReference type="ARBA" id="ARBA00004651"/>
    </source>
</evidence>
<dbReference type="AlphaFoldDB" id="A0A6V8NAE3"/>
<accession>A0A6V8NAE3</accession>
<comment type="subcellular location">
    <subcellularLocation>
        <location evidence="1">Cell membrane</location>
        <topology evidence="1">Multi-pass membrane protein</topology>
    </subcellularLocation>
</comment>
<feature type="transmembrane region" description="Helical" evidence="6">
    <location>
        <begin position="257"/>
        <end position="281"/>
    </location>
</feature>
<comment type="caution">
    <text evidence="9">The sequence shown here is derived from an EMBL/GenBank/DDBJ whole genome shotgun (WGS) entry which is preliminary data.</text>
</comment>
<keyword evidence="5 6" id="KW-0472">Membrane</keyword>
<feature type="transmembrane region" description="Helical" evidence="6">
    <location>
        <begin position="768"/>
        <end position="798"/>
    </location>
</feature>
<protein>
    <submittedName>
        <fullName evidence="9">ABC transporter permease</fullName>
    </submittedName>
</protein>
<dbReference type="GO" id="GO:0005886">
    <property type="term" value="C:plasma membrane"/>
    <property type="evidence" value="ECO:0007669"/>
    <property type="project" value="UniProtKB-SubCell"/>
</dbReference>
<evidence type="ECO:0000256" key="4">
    <source>
        <dbReference type="ARBA" id="ARBA00022989"/>
    </source>
</evidence>
<keyword evidence="3 6" id="KW-0812">Transmembrane</keyword>
<gene>
    <name evidence="9" type="ORF">GMLC_31470</name>
</gene>
<dbReference type="Pfam" id="PF12704">
    <property type="entry name" value="MacB_PCD"/>
    <property type="match status" value="2"/>
</dbReference>
<evidence type="ECO:0000256" key="6">
    <source>
        <dbReference type="SAM" id="Phobius"/>
    </source>
</evidence>
<evidence type="ECO:0000259" key="7">
    <source>
        <dbReference type="Pfam" id="PF02687"/>
    </source>
</evidence>
<keyword evidence="4 6" id="KW-1133">Transmembrane helix</keyword>
<feature type="transmembrane region" description="Helical" evidence="6">
    <location>
        <begin position="810"/>
        <end position="828"/>
    </location>
</feature>
<dbReference type="RefSeq" id="WP_183362138.1">
    <property type="nucleotide sequence ID" value="NZ_BLXZ01000006.1"/>
</dbReference>
<evidence type="ECO:0000256" key="3">
    <source>
        <dbReference type="ARBA" id="ARBA00022692"/>
    </source>
</evidence>
<reference evidence="10" key="1">
    <citation type="submission" date="2020-06" db="EMBL/GenBank/DDBJ databases">
        <title>Draft genomic sequecing of Geomonas sp. Red745.</title>
        <authorList>
            <person name="Itoh H."/>
            <person name="Xu Z.X."/>
            <person name="Ushijima N."/>
            <person name="Masuda Y."/>
            <person name="Shiratori Y."/>
            <person name="Senoo K."/>
        </authorList>
    </citation>
    <scope>NUCLEOTIDE SEQUENCE [LARGE SCALE GENOMIC DNA]</scope>
    <source>
        <strain evidence="10">Red745</strain>
    </source>
</reference>
<dbReference type="PANTHER" id="PTHR30287:SF2">
    <property type="entry name" value="BLL1001 PROTEIN"/>
    <property type="match status" value="1"/>
</dbReference>